<dbReference type="Gene3D" id="2.150.10.10">
    <property type="entry name" value="Serralysin-like metalloprotease, C-terminal"/>
    <property type="match status" value="2"/>
</dbReference>
<name>A0ABS5I927_9PROT</name>
<evidence type="ECO:0000313" key="5">
    <source>
        <dbReference type="Proteomes" id="UP000680714"/>
    </source>
</evidence>
<dbReference type="RefSeq" id="WP_211546423.1">
    <property type="nucleotide sequence ID" value="NZ_JAGTUF010000002.1"/>
</dbReference>
<feature type="compositionally biased region" description="Pro residues" evidence="1">
    <location>
        <begin position="262"/>
        <end position="317"/>
    </location>
</feature>
<gene>
    <name evidence="4" type="ORF">KEC16_04205</name>
</gene>
<dbReference type="Proteomes" id="UP000680714">
    <property type="component" value="Unassembled WGS sequence"/>
</dbReference>
<dbReference type="SUPFAM" id="SSF51120">
    <property type="entry name" value="beta-Roll"/>
    <property type="match status" value="2"/>
</dbReference>
<feature type="domain" description="Cadherin-like" evidence="3">
    <location>
        <begin position="316"/>
        <end position="405"/>
    </location>
</feature>
<dbReference type="InterPro" id="IPR011049">
    <property type="entry name" value="Serralysin-like_metalloprot_C"/>
</dbReference>
<comment type="caution">
    <text evidence="4">The sequence shown here is derived from an EMBL/GenBank/DDBJ whole genome shotgun (WGS) entry which is preliminary data.</text>
</comment>
<proteinExistence type="predicted"/>
<reference evidence="4 5" key="1">
    <citation type="submission" date="2021-04" db="EMBL/GenBank/DDBJ databases">
        <title>Magnetospirillum sulfuroxidans sp. nov., a facultative chemolithoautotrophic sulfur-oxidizing alphaproteobacterium isolated from freshwater sediment and proposals for Paramagetospirillum gen. nov., and Magnetospirillaceae fam. nov.</title>
        <authorList>
            <person name="Koziaeva V."/>
            <person name="Geelhoed J.S."/>
            <person name="Sorokin D.Y."/>
            <person name="Grouzdev D.S."/>
        </authorList>
    </citation>
    <scope>NUCLEOTIDE SEQUENCE [LARGE SCALE GENOMIC DNA]</scope>
    <source>
        <strain evidence="4 5">J10</strain>
    </source>
</reference>
<feature type="domain" description="FecR protein" evidence="2">
    <location>
        <begin position="58"/>
        <end position="156"/>
    </location>
</feature>
<feature type="compositionally biased region" description="Gly residues" evidence="1">
    <location>
        <begin position="246"/>
        <end position="257"/>
    </location>
</feature>
<feature type="domain" description="Cadherin-like" evidence="3">
    <location>
        <begin position="412"/>
        <end position="503"/>
    </location>
</feature>
<feature type="domain" description="Cadherin-like" evidence="3">
    <location>
        <begin position="659"/>
        <end position="751"/>
    </location>
</feature>
<dbReference type="PRINTS" id="PR00313">
    <property type="entry name" value="CABNDNGRPT"/>
</dbReference>
<organism evidence="4 5">
    <name type="scientific">Magnetospirillum sulfuroxidans</name>
    <dbReference type="NCBI Taxonomy" id="611300"/>
    <lineage>
        <taxon>Bacteria</taxon>
        <taxon>Pseudomonadati</taxon>
        <taxon>Pseudomonadota</taxon>
        <taxon>Alphaproteobacteria</taxon>
        <taxon>Rhodospirillales</taxon>
        <taxon>Rhodospirillaceae</taxon>
        <taxon>Magnetospirillum</taxon>
    </lineage>
</organism>
<evidence type="ECO:0000259" key="2">
    <source>
        <dbReference type="Pfam" id="PF04773"/>
    </source>
</evidence>
<dbReference type="InterPro" id="IPR006860">
    <property type="entry name" value="FecR"/>
</dbReference>
<dbReference type="Pfam" id="PF00353">
    <property type="entry name" value="HemolysinCabind"/>
    <property type="match status" value="3"/>
</dbReference>
<feature type="region of interest" description="Disordered" evidence="1">
    <location>
        <begin position="209"/>
        <end position="329"/>
    </location>
</feature>
<dbReference type="NCBIfam" id="NF012211">
    <property type="entry name" value="tand_rpt_95"/>
    <property type="match status" value="3"/>
</dbReference>
<feature type="compositionally biased region" description="Low complexity" evidence="1">
    <location>
        <begin position="222"/>
        <end position="232"/>
    </location>
</feature>
<dbReference type="PANTHER" id="PTHR38731">
    <property type="entry name" value="LIPL45-RELATED LIPOPROTEIN-RELATED"/>
    <property type="match status" value="1"/>
</dbReference>
<dbReference type="EMBL" id="JAGTUF010000002">
    <property type="protein sequence ID" value="MBR9970910.1"/>
    <property type="molecule type" value="Genomic_DNA"/>
</dbReference>
<dbReference type="Pfam" id="PF04773">
    <property type="entry name" value="FecR"/>
    <property type="match status" value="1"/>
</dbReference>
<dbReference type="InterPro" id="IPR001343">
    <property type="entry name" value="Hemolysn_Ca-bd"/>
</dbReference>
<accession>A0ABS5I927</accession>
<evidence type="ECO:0000313" key="4">
    <source>
        <dbReference type="EMBL" id="MBR9970910.1"/>
    </source>
</evidence>
<dbReference type="InterPro" id="IPR041690">
    <property type="entry name" value="Cadherin_5"/>
</dbReference>
<dbReference type="Pfam" id="PF17892">
    <property type="entry name" value="Cadherin_5"/>
    <property type="match status" value="3"/>
</dbReference>
<evidence type="ECO:0000256" key="1">
    <source>
        <dbReference type="SAM" id="MobiDB-lite"/>
    </source>
</evidence>
<dbReference type="Gene3D" id="2.60.40.2810">
    <property type="match status" value="3"/>
</dbReference>
<evidence type="ECO:0000259" key="3">
    <source>
        <dbReference type="Pfam" id="PF17892"/>
    </source>
</evidence>
<keyword evidence="5" id="KW-1185">Reference proteome</keyword>
<protein>
    <submittedName>
        <fullName evidence="4">Cadherin-like domain-containing protein</fullName>
    </submittedName>
</protein>
<sequence length="1250" mass="121965">MPILTAPVAAPKVPVTLVADGKTAPVIGKVAAVQGEAWIIRGGEKIAATADAPLLKGDEVETASSSSISLVFADRSTFVLKDRGLIGLDDFVFDPASKTGSENILVAQGAFSYVSGDIAKSHPGAARIATPAMNIGVRGTTVSGQVASDGSTSVALQADPGSSFVGEISLTRPGSDDAPLVISDAGSGVLGATAGSSFSVSTNAGASLSAVAPSPVAPPASAPSLPSAPASPGGDGNGGTQNSAPGGTGSGGDGNGNGPEPVSIPDPVPLPPPPVPVPPVPEPPVPEPPTPVPPVPTPPAPPVPTPPVPIPQPPGNAPPVGGTLTLPAGTEDTSTTFSAATLLGAVSDADGDTLTITAVSADHGTVVDNGDGTYTLMPDADFQGTMIVSYGVSDGTDTTIVTASMDFANTPDAPVLGSVILPSGSEDTQIILTTAQLLGGASDADGDTLTISGISASSGSIVDNGNDTFTYTPDPDVNGAVTFSYSIDDGTGNAVPTSASFTIAAVNDAPILSSYVGMSSPYEDVPSGGDTVYALFNTGFSDAEDSAVTGVAVIGNNTVSPDGAWQYSTDGGTTWVDVGGVNDGTSALALSASTLLRFNAAADFNGSAPSLSVRGIDSSYSGAWSSSTGSPVNIDTSSRGGSTAIAASATELATDVNAVNDAPTTSAVTLASGAENADYAFSEASLLALAADVDGNILSVSLVTADHGTVNDLGGGNYSLSPELDYNGPVVISYVISDGNGGSVAGTANVLMTAMFTTGGSDTLDGGEGSNTYRVPAGTFAAGDVISDTGTGPGDIDTIRITSSGTVDLAAGTVAGIETIKIDTASGATVILGGGADPQQLVSIIGGAASDVVALADSDSVFNLGGVTLTGIETVASGAGDDTILFDEVSAAGIGTVVDGDASGSDMDTVVFTQTQAGILDVSSKVFTNIEHVVLQSGTMDAVTMTGNDHDTTFIGGVGADVVNAGIGNDIIIGGGGADILTGGGGANLFVYESPAQSSEAAASRDSITDFATGVDHISIGLSGAHVDVSGFEAVGGYNLGQSSLTGGSARSGGVIGDGFYAGGIDNALYIYVGDTTSDIGADGGYVIASTNAIAAADLDFVISGTAGTDTFVGGAGNDTLIASLGNDSLTGGGGSDTFVLADNSNTTIFDYTAGPDTLLLSNAAFGFGDAGTLSASQYGEGSTTMSASAVDYGGGNTGAGLVAIDSGGNVELWSTTAMEAASSSNSHLIGTLSGVDTSALDNTSFHLAV</sequence>
<dbReference type="InterPro" id="IPR018511">
    <property type="entry name" value="Hemolysin-typ_Ca-bd_CS"/>
</dbReference>
<dbReference type="PROSITE" id="PS00330">
    <property type="entry name" value="HEMOLYSIN_CALCIUM"/>
    <property type="match status" value="1"/>
</dbReference>